<comment type="caution">
    <text evidence="2">The sequence shown here is derived from an EMBL/GenBank/DDBJ whole genome shotgun (WGS) entry which is preliminary data.</text>
</comment>
<protein>
    <submittedName>
        <fullName evidence="2">Uncharacterized protein</fullName>
    </submittedName>
</protein>
<keyword evidence="1" id="KW-0175">Coiled coil</keyword>
<dbReference type="PANTHER" id="PTHR37558">
    <property type="entry name" value="HTH CENPB-TYPE DOMAIN-CONTAINING PROTEIN"/>
    <property type="match status" value="1"/>
</dbReference>
<evidence type="ECO:0000256" key="1">
    <source>
        <dbReference type="SAM" id="Coils"/>
    </source>
</evidence>
<dbReference type="EMBL" id="JABSTR010000011">
    <property type="protein sequence ID" value="KAH9381820.1"/>
    <property type="molecule type" value="Genomic_DNA"/>
</dbReference>
<dbReference type="PANTHER" id="PTHR37558:SF1">
    <property type="entry name" value="HTH CENPB-TYPE DOMAIN-CONTAINING PROTEIN"/>
    <property type="match status" value="1"/>
</dbReference>
<evidence type="ECO:0000313" key="2">
    <source>
        <dbReference type="EMBL" id="KAH9381820.1"/>
    </source>
</evidence>
<dbReference type="Proteomes" id="UP000821853">
    <property type="component" value="Chromosome 9"/>
</dbReference>
<reference evidence="2 3" key="1">
    <citation type="journal article" date="2020" name="Cell">
        <title>Large-Scale Comparative Analyses of Tick Genomes Elucidate Their Genetic Diversity and Vector Capacities.</title>
        <authorList>
            <consortium name="Tick Genome and Microbiome Consortium (TIGMIC)"/>
            <person name="Jia N."/>
            <person name="Wang J."/>
            <person name="Shi W."/>
            <person name="Du L."/>
            <person name="Sun Y."/>
            <person name="Zhan W."/>
            <person name="Jiang J.F."/>
            <person name="Wang Q."/>
            <person name="Zhang B."/>
            <person name="Ji P."/>
            <person name="Bell-Sakyi L."/>
            <person name="Cui X.M."/>
            <person name="Yuan T.T."/>
            <person name="Jiang B.G."/>
            <person name="Yang W.F."/>
            <person name="Lam T.T."/>
            <person name="Chang Q.C."/>
            <person name="Ding S.J."/>
            <person name="Wang X.J."/>
            <person name="Zhu J.G."/>
            <person name="Ruan X.D."/>
            <person name="Zhao L."/>
            <person name="Wei J.T."/>
            <person name="Ye R.Z."/>
            <person name="Que T.C."/>
            <person name="Du C.H."/>
            <person name="Zhou Y.H."/>
            <person name="Cheng J.X."/>
            <person name="Dai P.F."/>
            <person name="Guo W.B."/>
            <person name="Han X.H."/>
            <person name="Huang E.J."/>
            <person name="Li L.F."/>
            <person name="Wei W."/>
            <person name="Gao Y.C."/>
            <person name="Liu J.Z."/>
            <person name="Shao H.Z."/>
            <person name="Wang X."/>
            <person name="Wang C.C."/>
            <person name="Yang T.C."/>
            <person name="Huo Q.B."/>
            <person name="Li W."/>
            <person name="Chen H.Y."/>
            <person name="Chen S.E."/>
            <person name="Zhou L.G."/>
            <person name="Ni X.B."/>
            <person name="Tian J.H."/>
            <person name="Sheng Y."/>
            <person name="Liu T."/>
            <person name="Pan Y.S."/>
            <person name="Xia L.Y."/>
            <person name="Li J."/>
            <person name="Zhao F."/>
            <person name="Cao W.C."/>
        </authorList>
    </citation>
    <scope>NUCLEOTIDE SEQUENCE [LARGE SCALE GENOMIC DNA]</scope>
    <source>
        <strain evidence="2">HaeL-2018</strain>
    </source>
</reference>
<organism evidence="2 3">
    <name type="scientific">Haemaphysalis longicornis</name>
    <name type="common">Bush tick</name>
    <dbReference type="NCBI Taxonomy" id="44386"/>
    <lineage>
        <taxon>Eukaryota</taxon>
        <taxon>Metazoa</taxon>
        <taxon>Ecdysozoa</taxon>
        <taxon>Arthropoda</taxon>
        <taxon>Chelicerata</taxon>
        <taxon>Arachnida</taxon>
        <taxon>Acari</taxon>
        <taxon>Parasitiformes</taxon>
        <taxon>Ixodida</taxon>
        <taxon>Ixodoidea</taxon>
        <taxon>Ixodidae</taxon>
        <taxon>Haemaphysalinae</taxon>
        <taxon>Haemaphysalis</taxon>
    </lineage>
</organism>
<gene>
    <name evidence="2" type="ORF">HPB48_023115</name>
</gene>
<name>A0A9J6H574_HAELO</name>
<evidence type="ECO:0000313" key="3">
    <source>
        <dbReference type="Proteomes" id="UP000821853"/>
    </source>
</evidence>
<proteinExistence type="predicted"/>
<keyword evidence="3" id="KW-1185">Reference proteome</keyword>
<feature type="coiled-coil region" evidence="1">
    <location>
        <begin position="223"/>
        <end position="250"/>
    </location>
</feature>
<dbReference type="VEuPathDB" id="VectorBase:HLOH_059575"/>
<dbReference type="OrthoDB" id="72637at2759"/>
<accession>A0A9J6H574</accession>
<sequence length="258" mass="29997">MANPFEQPQRWDEVLANVDYLVARPLTIRAIRERLDLLIGYFRRNDRVNLRKSGTEEQYGEKERLLQDVSDLAREFSYAPRTQPRKGNATAQRKPTELLLAQKTRDAALPTVRVPPAVRQQSCKRPAAPFAQHTEAATVDAVSFVTRESAQPCDSQQIRGLRGLQTLGMMLLEKREVNEFTIKQRELDLQEQRMAHGEERLALDERKLMLEEKKFHMEASSRAQEHKEIIQEVKKLFEEQEKRIEELVKENLSCFSKV</sequence>
<dbReference type="AlphaFoldDB" id="A0A9J6H574"/>
<dbReference type="OMA" id="HDENIKM"/>